<organism evidence="3 4">
    <name type="scientific">Xenorhabdus stockiae</name>
    <dbReference type="NCBI Taxonomy" id="351614"/>
    <lineage>
        <taxon>Bacteria</taxon>
        <taxon>Pseudomonadati</taxon>
        <taxon>Pseudomonadota</taxon>
        <taxon>Gammaproteobacteria</taxon>
        <taxon>Enterobacterales</taxon>
        <taxon>Morganellaceae</taxon>
        <taxon>Xenorhabdus</taxon>
    </lineage>
</organism>
<keyword evidence="2" id="KW-0472">Membrane</keyword>
<keyword evidence="4" id="KW-1185">Reference proteome</keyword>
<keyword evidence="1" id="KW-0175">Coiled coil</keyword>
<comment type="caution">
    <text evidence="3">The sequence shown here is derived from an EMBL/GenBank/DDBJ whole genome shotgun (WGS) entry which is preliminary data.</text>
</comment>
<dbReference type="EMBL" id="NJAJ01000067">
    <property type="protein sequence ID" value="PHM60507.1"/>
    <property type="molecule type" value="Genomic_DNA"/>
</dbReference>
<accession>A0A2D0KBC2</accession>
<dbReference type="AlphaFoldDB" id="A0A2D0KBC2"/>
<reference evidence="3 4" key="1">
    <citation type="journal article" date="2017" name="Nat. Microbiol.">
        <title>Natural product diversity associated with the nematode symbionts Photorhabdus and Xenorhabdus.</title>
        <authorList>
            <person name="Tobias N.J."/>
            <person name="Wolff H."/>
            <person name="Djahanschiri B."/>
            <person name="Grundmann F."/>
            <person name="Kronenwerth M."/>
            <person name="Shi Y.M."/>
            <person name="Simonyi S."/>
            <person name="Grun P."/>
            <person name="Shapiro-Ilan D."/>
            <person name="Pidot S.J."/>
            <person name="Stinear T.P."/>
            <person name="Ebersberger I."/>
            <person name="Bode H.B."/>
        </authorList>
    </citation>
    <scope>NUCLEOTIDE SEQUENCE [LARGE SCALE GENOMIC DNA]</scope>
    <source>
        <strain evidence="3 4">DSM 17904</strain>
    </source>
</reference>
<name>A0A2D0KBC2_9GAMM</name>
<feature type="coiled-coil region" evidence="1">
    <location>
        <begin position="128"/>
        <end position="162"/>
    </location>
</feature>
<proteinExistence type="predicted"/>
<feature type="transmembrane region" description="Helical" evidence="2">
    <location>
        <begin position="173"/>
        <end position="197"/>
    </location>
</feature>
<feature type="coiled-coil region" evidence="1">
    <location>
        <begin position="50"/>
        <end position="87"/>
    </location>
</feature>
<evidence type="ECO:0000256" key="1">
    <source>
        <dbReference type="SAM" id="Coils"/>
    </source>
</evidence>
<sequence length="229" mass="25992">MKKELTEFEKISGYLYVLEKQQEVVTDLLTAAGENQGTVADIIMRFESAISLTINELRQQLAELDHIEEQKAHMSQVLEELKAIKSRTADSMDASATQFRELANTVPAEIEQNILATIQETDIAGAVRQRTDAQMETIAEQVDRLSKRSDDFVKKIEKKEENVTLGYNWLERYFFGVIVCSILAIVVTTGVSAKFFFSQEIEKNRNAISATYQKVSQLEEQLKSCKVKK</sequence>
<evidence type="ECO:0000313" key="4">
    <source>
        <dbReference type="Proteomes" id="UP000222366"/>
    </source>
</evidence>
<protein>
    <submittedName>
        <fullName evidence="3">Uncharacterized protein</fullName>
    </submittedName>
</protein>
<keyword evidence="2" id="KW-1133">Transmembrane helix</keyword>
<evidence type="ECO:0000256" key="2">
    <source>
        <dbReference type="SAM" id="Phobius"/>
    </source>
</evidence>
<gene>
    <name evidence="3" type="ORF">Xsto_03938</name>
</gene>
<dbReference type="Proteomes" id="UP000222366">
    <property type="component" value="Unassembled WGS sequence"/>
</dbReference>
<evidence type="ECO:0000313" key="3">
    <source>
        <dbReference type="EMBL" id="PHM60507.1"/>
    </source>
</evidence>
<dbReference type="RefSeq" id="WP_141554547.1">
    <property type="nucleotide sequence ID" value="NZ_CAWNRH010000145.1"/>
</dbReference>
<keyword evidence="2" id="KW-0812">Transmembrane</keyword>